<dbReference type="Pfam" id="PF10590">
    <property type="entry name" value="PNP_phzG_C"/>
    <property type="match status" value="1"/>
</dbReference>
<comment type="function">
    <text evidence="9">Catalyzes the oxidation of either pyridoxine 5'-phosphate (PNP) or pyridoxamine 5'-phosphate (PMP) into pyridoxal 5'-phosphate (PLP).</text>
</comment>
<comment type="catalytic activity">
    <reaction evidence="9">
        <text>pyridoxamine 5'-phosphate + O2 + H2O = pyridoxal 5'-phosphate + H2O2 + NH4(+)</text>
        <dbReference type="Rhea" id="RHEA:15817"/>
        <dbReference type="ChEBI" id="CHEBI:15377"/>
        <dbReference type="ChEBI" id="CHEBI:15379"/>
        <dbReference type="ChEBI" id="CHEBI:16240"/>
        <dbReference type="ChEBI" id="CHEBI:28938"/>
        <dbReference type="ChEBI" id="CHEBI:58451"/>
        <dbReference type="ChEBI" id="CHEBI:597326"/>
        <dbReference type="EC" id="1.4.3.5"/>
    </reaction>
</comment>
<dbReference type="AlphaFoldDB" id="A0A2W1JC07"/>
<dbReference type="InterPro" id="IPR012349">
    <property type="entry name" value="Split_barrel_FMN-bd"/>
</dbReference>
<evidence type="ECO:0000313" key="14">
    <source>
        <dbReference type="EMBL" id="PZD71529.1"/>
    </source>
</evidence>
<feature type="binding site" evidence="9 11">
    <location>
        <begin position="85"/>
        <end position="86"/>
    </location>
    <ligand>
        <name>FMN</name>
        <dbReference type="ChEBI" id="CHEBI:58210"/>
    </ligand>
</feature>
<dbReference type="SUPFAM" id="SSF50475">
    <property type="entry name" value="FMN-binding split barrel"/>
    <property type="match status" value="1"/>
</dbReference>
<feature type="binding site" evidence="9 11">
    <location>
        <position position="92"/>
    </location>
    <ligand>
        <name>FMN</name>
        <dbReference type="ChEBI" id="CHEBI:58210"/>
    </ligand>
</feature>
<dbReference type="Gene3D" id="2.30.110.10">
    <property type="entry name" value="Electron Transport, Fmn-binding Protein, Chain A"/>
    <property type="match status" value="1"/>
</dbReference>
<dbReference type="Pfam" id="PF01243">
    <property type="entry name" value="PNPOx_N"/>
    <property type="match status" value="1"/>
</dbReference>
<comment type="pathway">
    <text evidence="2 9">Cofactor metabolism; pyridoxal 5'-phosphate salvage; pyridoxal 5'-phosphate from pyridoxine 5'-phosphate: step 1/1.</text>
</comment>
<comment type="cofactor">
    <cofactor evidence="9 11">
        <name>FMN</name>
        <dbReference type="ChEBI" id="CHEBI:58210"/>
    </cofactor>
    <text evidence="9 11">Binds 1 FMN per subunit.</text>
</comment>
<feature type="binding site" evidence="9 10">
    <location>
        <begin position="200"/>
        <end position="202"/>
    </location>
    <ligand>
        <name>substrate</name>
    </ligand>
</feature>
<dbReference type="Proteomes" id="UP000248857">
    <property type="component" value="Unassembled WGS sequence"/>
</dbReference>
<feature type="binding site" evidence="9 11">
    <location>
        <begin position="70"/>
        <end position="75"/>
    </location>
    <ligand>
        <name>FMN</name>
        <dbReference type="ChEBI" id="CHEBI:58210"/>
    </ligand>
</feature>
<sequence length="221" mass="25634">MNSASSEGRSVEIADLRQDYRYKALLESDVSADPFQQFQLWFDQAVEAELPEPNAMTLATVTTDGRPAARMVLLKGCSPEGFMLYTNYHSRKGQELAQTPYAALVFWWAELERQVRVEGAISKISDAETEAYFHRRPRGSQIGAWASEQSAVICDRNILETRLRDLEQQYQDQPIPRPPHWGGYRLMPNLIEFWQGRPNRLHDRLCYRLSDQQWKIERLSP</sequence>
<comment type="pathway">
    <text evidence="1 9">Cofactor metabolism; pyridoxal 5'-phosphate salvage; pyridoxal 5'-phosphate from pyridoxamine 5'-phosphate: step 1/1.</text>
</comment>
<organism evidence="14 15">
    <name type="scientific">Acaryochloris thomasi RCC1774</name>
    <dbReference type="NCBI Taxonomy" id="1764569"/>
    <lineage>
        <taxon>Bacteria</taxon>
        <taxon>Bacillati</taxon>
        <taxon>Cyanobacteriota</taxon>
        <taxon>Cyanophyceae</taxon>
        <taxon>Acaryochloridales</taxon>
        <taxon>Acaryochloridaceae</taxon>
        <taxon>Acaryochloris</taxon>
        <taxon>Acaryochloris thomasi</taxon>
    </lineage>
</organism>
<dbReference type="GO" id="GO:0004733">
    <property type="term" value="F:pyridoxamine phosphate oxidase activity"/>
    <property type="evidence" value="ECO:0007669"/>
    <property type="project" value="UniProtKB-UniRule"/>
</dbReference>
<evidence type="ECO:0000256" key="4">
    <source>
        <dbReference type="ARBA" id="ARBA00011738"/>
    </source>
</evidence>
<evidence type="ECO:0000256" key="1">
    <source>
        <dbReference type="ARBA" id="ARBA00004738"/>
    </source>
</evidence>
<feature type="domain" description="Pyridoxine 5'-phosphate oxidase dimerisation C-terminal" evidence="13">
    <location>
        <begin position="181"/>
        <end position="221"/>
    </location>
</feature>
<proteinExistence type="inferred from homology"/>
<evidence type="ECO:0000256" key="6">
    <source>
        <dbReference type="ARBA" id="ARBA00022643"/>
    </source>
</evidence>
<evidence type="ECO:0000313" key="15">
    <source>
        <dbReference type="Proteomes" id="UP000248857"/>
    </source>
</evidence>
<keyword evidence="15" id="KW-1185">Reference proteome</keyword>
<gene>
    <name evidence="14" type="primary">pdxH_3</name>
    <name evidence="9" type="synonym">pdxH</name>
    <name evidence="14" type="ORF">C1752_06149</name>
</gene>
<keyword evidence="6 9" id="KW-0288">FMN</keyword>
<feature type="binding site" evidence="9 10">
    <location>
        <position position="140"/>
    </location>
    <ligand>
        <name>substrate</name>
    </ligand>
</feature>
<feature type="binding site" evidence="9 11">
    <location>
        <begin position="149"/>
        <end position="150"/>
    </location>
    <ligand>
        <name>FMN</name>
        <dbReference type="ChEBI" id="CHEBI:58210"/>
    </ligand>
</feature>
<dbReference type="EMBL" id="PQWO01000016">
    <property type="protein sequence ID" value="PZD71529.1"/>
    <property type="molecule type" value="Genomic_DNA"/>
</dbReference>
<dbReference type="UniPathway" id="UPA01068">
    <property type="reaction ID" value="UER00304"/>
</dbReference>
<comment type="catalytic activity">
    <reaction evidence="9">
        <text>pyridoxine 5'-phosphate + O2 = pyridoxal 5'-phosphate + H2O2</text>
        <dbReference type="Rhea" id="RHEA:15149"/>
        <dbReference type="ChEBI" id="CHEBI:15379"/>
        <dbReference type="ChEBI" id="CHEBI:16240"/>
        <dbReference type="ChEBI" id="CHEBI:58589"/>
        <dbReference type="ChEBI" id="CHEBI:597326"/>
        <dbReference type="EC" id="1.4.3.5"/>
    </reaction>
</comment>
<evidence type="ECO:0000259" key="13">
    <source>
        <dbReference type="Pfam" id="PF10590"/>
    </source>
</evidence>
<protein>
    <recommendedName>
        <fullName evidence="9">Pyridoxine/pyridoxamine 5'-phosphate oxidase</fullName>
        <ecNumber evidence="9">1.4.3.5</ecNumber>
    </recommendedName>
    <alternativeName>
        <fullName evidence="9">PNP/PMP oxidase</fullName>
        <shortName evidence="9">PNPOx</shortName>
    </alternativeName>
    <alternativeName>
        <fullName evidence="9">Pyridoxal 5'-phosphate synthase</fullName>
    </alternativeName>
</protein>
<dbReference type="NCBIfam" id="TIGR00558">
    <property type="entry name" value="pdxH"/>
    <property type="match status" value="1"/>
</dbReference>
<feature type="binding site" evidence="9 11">
    <location>
        <position position="91"/>
    </location>
    <ligand>
        <name>FMN</name>
        <dbReference type="ChEBI" id="CHEBI:58210"/>
    </ligand>
</feature>
<dbReference type="PANTHER" id="PTHR10851">
    <property type="entry name" value="PYRIDOXINE-5-PHOSPHATE OXIDASE"/>
    <property type="match status" value="1"/>
</dbReference>
<dbReference type="FunFam" id="2.30.110.10:FF:000005">
    <property type="entry name" value="NAD(P)H-hydrate epimerase"/>
    <property type="match status" value="1"/>
</dbReference>
<comment type="caution">
    <text evidence="14">The sequence shown here is derived from an EMBL/GenBank/DDBJ whole genome shotgun (WGS) entry which is preliminary data.</text>
</comment>
<feature type="binding site" evidence="9 11">
    <location>
        <position position="204"/>
    </location>
    <ligand>
        <name>FMN</name>
        <dbReference type="ChEBI" id="CHEBI:58210"/>
    </ligand>
</feature>
<feature type="binding site" evidence="9 10">
    <location>
        <position position="136"/>
    </location>
    <ligand>
        <name>substrate</name>
    </ligand>
</feature>
<feature type="binding site" evidence="9 10">
    <location>
        <position position="75"/>
    </location>
    <ligand>
        <name>substrate</name>
    </ligand>
</feature>
<dbReference type="InterPro" id="IPR019740">
    <property type="entry name" value="Pyridox_Oxase_CS"/>
</dbReference>
<dbReference type="PANTHER" id="PTHR10851:SF0">
    <property type="entry name" value="PYRIDOXINE-5'-PHOSPHATE OXIDASE"/>
    <property type="match status" value="1"/>
</dbReference>
<evidence type="ECO:0000256" key="3">
    <source>
        <dbReference type="ARBA" id="ARBA00007301"/>
    </source>
</evidence>
<feature type="binding site" evidence="9 11">
    <location>
        <position position="114"/>
    </location>
    <ligand>
        <name>FMN</name>
        <dbReference type="ChEBI" id="CHEBI:58210"/>
    </ligand>
</feature>
<dbReference type="EC" id="1.4.3.5" evidence="9"/>
<name>A0A2W1JC07_9CYAN</name>
<feature type="binding site" evidence="9 11">
    <location>
        <position position="194"/>
    </location>
    <ligand>
        <name>FMN</name>
        <dbReference type="ChEBI" id="CHEBI:58210"/>
    </ligand>
</feature>
<dbReference type="InterPro" id="IPR019576">
    <property type="entry name" value="Pyridoxamine_oxidase_dimer_C"/>
</dbReference>
<dbReference type="PROSITE" id="PS01064">
    <property type="entry name" value="PYRIDOX_OXIDASE"/>
    <property type="match status" value="1"/>
</dbReference>
<evidence type="ECO:0000256" key="9">
    <source>
        <dbReference type="HAMAP-Rule" id="MF_01629"/>
    </source>
</evidence>
<evidence type="ECO:0000256" key="2">
    <source>
        <dbReference type="ARBA" id="ARBA00005037"/>
    </source>
</evidence>
<dbReference type="HAMAP" id="MF_01629">
    <property type="entry name" value="PdxH"/>
    <property type="match status" value="1"/>
</dbReference>
<evidence type="ECO:0000256" key="10">
    <source>
        <dbReference type="PIRSR" id="PIRSR000190-1"/>
    </source>
</evidence>
<evidence type="ECO:0000256" key="5">
    <source>
        <dbReference type="ARBA" id="ARBA00022630"/>
    </source>
</evidence>
<comment type="subunit">
    <text evidence="4 9">Homodimer.</text>
</comment>
<evidence type="ECO:0000256" key="8">
    <source>
        <dbReference type="ARBA" id="ARBA00023096"/>
    </source>
</evidence>
<dbReference type="OrthoDB" id="9780392at2"/>
<feature type="binding site" evidence="9 10">
    <location>
        <position position="132"/>
    </location>
    <ligand>
        <name>substrate</name>
    </ligand>
</feature>
<feature type="domain" description="Pyridoxamine 5'-phosphate oxidase N-terminal" evidence="12">
    <location>
        <begin position="42"/>
        <end position="168"/>
    </location>
</feature>
<comment type="similarity">
    <text evidence="3 9">Belongs to the pyridoxamine 5'-phosphate oxidase family.</text>
</comment>
<accession>A0A2W1JC07</accession>
<evidence type="ECO:0000259" key="12">
    <source>
        <dbReference type="Pfam" id="PF01243"/>
    </source>
</evidence>
<feature type="binding site" evidence="10">
    <location>
        <begin position="17"/>
        <end position="20"/>
    </location>
    <ligand>
        <name>substrate</name>
    </ligand>
</feature>
<dbReference type="PIRSF" id="PIRSF000190">
    <property type="entry name" value="Pyd_amn-ph_oxd"/>
    <property type="match status" value="1"/>
</dbReference>
<dbReference type="GO" id="GO:0008615">
    <property type="term" value="P:pyridoxine biosynthetic process"/>
    <property type="evidence" value="ECO:0007669"/>
    <property type="project" value="UniProtKB-UniRule"/>
</dbReference>
<keyword evidence="5 9" id="KW-0285">Flavoprotein</keyword>
<keyword evidence="8 9" id="KW-0664">Pyridoxine biosynthesis</keyword>
<dbReference type="InterPro" id="IPR011576">
    <property type="entry name" value="Pyridox_Oxase_N"/>
</dbReference>
<evidence type="ECO:0000256" key="7">
    <source>
        <dbReference type="ARBA" id="ARBA00023002"/>
    </source>
</evidence>
<reference evidence="14 15" key="1">
    <citation type="journal article" date="2018" name="Sci. Rep.">
        <title>A novel species of the marine cyanobacterium Acaryochloris with a unique pigment content and lifestyle.</title>
        <authorList>
            <person name="Partensky F."/>
            <person name="Six C."/>
            <person name="Ratin M."/>
            <person name="Garczarek L."/>
            <person name="Vaulot D."/>
            <person name="Probert I."/>
            <person name="Calteau A."/>
            <person name="Gourvil P."/>
            <person name="Marie D."/>
            <person name="Grebert T."/>
            <person name="Bouchier C."/>
            <person name="Le Panse S."/>
            <person name="Gachenot M."/>
            <person name="Rodriguez F."/>
            <person name="Garrido J.L."/>
        </authorList>
    </citation>
    <scope>NUCLEOTIDE SEQUENCE [LARGE SCALE GENOMIC DNA]</scope>
    <source>
        <strain evidence="14 15">RCC1774</strain>
    </source>
</reference>
<evidence type="ECO:0000256" key="11">
    <source>
        <dbReference type="PIRSR" id="PIRSR000190-2"/>
    </source>
</evidence>
<dbReference type="NCBIfam" id="NF004231">
    <property type="entry name" value="PRK05679.1"/>
    <property type="match status" value="1"/>
</dbReference>
<dbReference type="InterPro" id="IPR000659">
    <property type="entry name" value="Pyridox_Oxase"/>
</dbReference>
<dbReference type="RefSeq" id="WP_110987949.1">
    <property type="nucleotide sequence ID" value="NZ_CAWNWM010000016.1"/>
</dbReference>
<dbReference type="GO" id="GO:0010181">
    <property type="term" value="F:FMN binding"/>
    <property type="evidence" value="ECO:0007669"/>
    <property type="project" value="UniProtKB-UniRule"/>
</dbReference>
<keyword evidence="7 9" id="KW-0560">Oxidoreductase</keyword>